<feature type="region of interest" description="Disordered" evidence="6">
    <location>
        <begin position="585"/>
        <end position="679"/>
    </location>
</feature>
<dbReference type="PANTHER" id="PTHR46896:SF3">
    <property type="entry name" value="FI06413P-RELATED"/>
    <property type="match status" value="1"/>
</dbReference>
<dbReference type="EMBL" id="ML978712">
    <property type="protein sequence ID" value="KAF2090709.1"/>
    <property type="molecule type" value="Genomic_DNA"/>
</dbReference>
<feature type="compositionally biased region" description="Basic and acidic residues" evidence="6">
    <location>
        <begin position="40"/>
        <end position="49"/>
    </location>
</feature>
<evidence type="ECO:0000256" key="2">
    <source>
        <dbReference type="ARBA" id="ARBA00022553"/>
    </source>
</evidence>
<feature type="region of interest" description="Disordered" evidence="6">
    <location>
        <begin position="145"/>
        <end position="253"/>
    </location>
</feature>
<evidence type="ECO:0000259" key="7">
    <source>
        <dbReference type="PROSITE" id="PS50600"/>
    </source>
</evidence>
<feature type="region of interest" description="Disordered" evidence="6">
    <location>
        <begin position="18"/>
        <end position="49"/>
    </location>
</feature>
<keyword evidence="9" id="KW-1185">Reference proteome</keyword>
<evidence type="ECO:0000313" key="8">
    <source>
        <dbReference type="EMBL" id="KAF2090709.1"/>
    </source>
</evidence>
<comment type="caution">
    <text evidence="8">The sequence shown here is derived from an EMBL/GenBank/DDBJ whole genome shotgun (WGS) entry which is preliminary data.</text>
</comment>
<feature type="domain" description="Ubiquitin-like protease family profile" evidence="7">
    <location>
        <begin position="687"/>
        <end position="985"/>
    </location>
</feature>
<feature type="region of interest" description="Disordered" evidence="6">
    <location>
        <begin position="1029"/>
        <end position="1260"/>
    </location>
</feature>
<feature type="region of interest" description="Disordered" evidence="6">
    <location>
        <begin position="339"/>
        <end position="387"/>
    </location>
</feature>
<keyword evidence="3" id="KW-0645">Protease</keyword>
<sequence>MNIVNRLSDFFATSASVAPKTIGSEEDNESGRGSGARPPNLEKRRNSKKSEDEFRLFGDYRAEYRRTLYPSYFLGDLKTTWLPSHLGGDNRDSDALFAADRHTSPKRQKVSPVSWKPRRNSPTIPVVYLSDEEETVDSVASLRTRARKSTENDHPTDWQSVSTGTGTDDDDVMEVQNVNAGGRTDGGARNDISRPYVTSSSSQKGHSRGFPYFKNSEFHTVEDRMNPRKKSLSQPPSQEGRAAEMAEESVRELRTEGRKTIFRRRPMQNDPIEVDELESSSNDVRMHSRGMEKNNGTLASHNGKSNIPPGSNIGSFHPRKKMHEKLGEPADVDSSIDELQLIDHPPPTAHKTRTRSPVRARDNLSREPNGSFRHRPGGSSPDELTLHSENPMRRQLEYHHPENPMDERPSPYFKKEKSSMKRLSKVKRHGPSLNGWRLNYFGMQNLSGNDLNLVPNPSKNRFDVFNKDGTRIPLGIDYVAIEPKNVNSIHHDNVSRLRLCGASINRFRYIRNLEFASSDDFKSFMEALESETKGTLKKHEKSQQQLQKIFEADQNSNQELALLEKRVSGRVNAANGENILTFLAEKRSGLRGGGPSSSPPEPGSATDQPVPTPAKSETVPAQTEGSGNASPAPQDSKAKKAVRSNSTNKGRKPARSPPGPVRYSKTTGLGPPWSVNVMYPPEGKNRTEVKQRDLEYLDEGEYLHDTLIHFYMDWVFRHSQVSETKVHTFSTFFYHCLASKSPTKIDYDRVKNWTRNVDLFAFDYVVVPVHDVNHWYLAIICNLPNLVRKPDNDDDGGDGTNLAQAQNDGGNDELQTQDKGKENNKAKGKVEEKVDDGDDDFKGLSLTDLVHEALRNSSKGRRVKKSASPSFATASSDAPDPNDAPVPNGATGSSSAGRIPAPKKTGPGARKVQPQDPAIIILDSLDNSHKSTAMALRAYLKAEAKDKRGMDIEVKEVQYVNAKGIPQQPNMTDCGIYLLNYFEKFMEDPDLFIIRLLTKKMNLREDWPDSDASKKRAQIRNLLFDLQKQQEKEKMEKKKKRKEQGNGNAGGSAAGPGAGTDTGTAAVTGTAAATGTASGPGTTTGAGGTVARPIPARRYSTKRDDRYSKSPVLPPTLPKFTGPSSPKQRDPTSPEPIPESRRSLKPTPIRQGIRTRSHTPQASRTSPAAVALDTEAATYEDEDDDDDEDDDEDDDQDHDEMLMDEISDSESEPAAQPTRPAGWKNSLPGSQEQQQQQQQQQQRRAKELVDLTSDDDEMES</sequence>
<evidence type="ECO:0000256" key="3">
    <source>
        <dbReference type="ARBA" id="ARBA00022670"/>
    </source>
</evidence>
<keyword evidence="5" id="KW-0378">Hydrolase</keyword>
<feature type="region of interest" description="Disordered" evidence="6">
    <location>
        <begin position="857"/>
        <end position="915"/>
    </location>
</feature>
<feature type="compositionally biased region" description="Basic and acidic residues" evidence="6">
    <location>
        <begin position="216"/>
        <end position="226"/>
    </location>
</feature>
<dbReference type="GO" id="GO:0016926">
    <property type="term" value="P:protein desumoylation"/>
    <property type="evidence" value="ECO:0007669"/>
    <property type="project" value="TreeGrafter"/>
</dbReference>
<dbReference type="Gene3D" id="3.40.395.10">
    <property type="entry name" value="Adenoviral Proteinase, Chain A"/>
    <property type="match status" value="1"/>
</dbReference>
<dbReference type="Proteomes" id="UP000799776">
    <property type="component" value="Unassembled WGS sequence"/>
</dbReference>
<dbReference type="InterPro" id="IPR003653">
    <property type="entry name" value="Peptidase_C48_C"/>
</dbReference>
<feature type="compositionally biased region" description="Basic and acidic residues" evidence="6">
    <location>
        <begin position="816"/>
        <end position="832"/>
    </location>
</feature>
<dbReference type="GO" id="GO:0006508">
    <property type="term" value="P:proteolysis"/>
    <property type="evidence" value="ECO:0007669"/>
    <property type="project" value="UniProtKB-KW"/>
</dbReference>
<keyword evidence="4" id="KW-0833">Ubl conjugation pathway</keyword>
<feature type="region of interest" description="Disordered" evidence="6">
    <location>
        <begin position="791"/>
        <end position="842"/>
    </location>
</feature>
<dbReference type="SUPFAM" id="SSF54001">
    <property type="entry name" value="Cysteine proteinases"/>
    <property type="match status" value="1"/>
</dbReference>
<dbReference type="GO" id="GO:0005737">
    <property type="term" value="C:cytoplasm"/>
    <property type="evidence" value="ECO:0007669"/>
    <property type="project" value="TreeGrafter"/>
</dbReference>
<feature type="compositionally biased region" description="Low complexity" evidence="6">
    <location>
        <begin position="1061"/>
        <end position="1081"/>
    </location>
</feature>
<evidence type="ECO:0000313" key="9">
    <source>
        <dbReference type="Proteomes" id="UP000799776"/>
    </source>
</evidence>
<proteinExistence type="inferred from homology"/>
<feature type="compositionally biased region" description="Low complexity" evidence="6">
    <location>
        <begin position="1231"/>
        <end position="1242"/>
    </location>
</feature>
<dbReference type="InterPro" id="IPR051947">
    <property type="entry name" value="Sentrin-specific_protease"/>
</dbReference>
<organism evidence="8 9">
    <name type="scientific">Saccharata proteae CBS 121410</name>
    <dbReference type="NCBI Taxonomy" id="1314787"/>
    <lineage>
        <taxon>Eukaryota</taxon>
        <taxon>Fungi</taxon>
        <taxon>Dikarya</taxon>
        <taxon>Ascomycota</taxon>
        <taxon>Pezizomycotina</taxon>
        <taxon>Dothideomycetes</taxon>
        <taxon>Dothideomycetes incertae sedis</taxon>
        <taxon>Botryosphaeriales</taxon>
        <taxon>Saccharataceae</taxon>
        <taxon>Saccharata</taxon>
    </lineage>
</organism>
<dbReference type="GO" id="GO:0005634">
    <property type="term" value="C:nucleus"/>
    <property type="evidence" value="ECO:0007669"/>
    <property type="project" value="TreeGrafter"/>
</dbReference>
<feature type="compositionally biased region" description="Acidic residues" evidence="6">
    <location>
        <begin position="1178"/>
        <end position="1211"/>
    </location>
</feature>
<feature type="compositionally biased region" description="Polar residues" evidence="6">
    <location>
        <begin position="294"/>
        <end position="314"/>
    </location>
</feature>
<dbReference type="PROSITE" id="PS50600">
    <property type="entry name" value="ULP_PROTEASE"/>
    <property type="match status" value="1"/>
</dbReference>
<evidence type="ECO:0000256" key="4">
    <source>
        <dbReference type="ARBA" id="ARBA00022786"/>
    </source>
</evidence>
<evidence type="ECO:0000256" key="1">
    <source>
        <dbReference type="ARBA" id="ARBA00005234"/>
    </source>
</evidence>
<dbReference type="PANTHER" id="PTHR46896">
    <property type="entry name" value="SENTRIN-SPECIFIC PROTEASE"/>
    <property type="match status" value="1"/>
</dbReference>
<keyword evidence="2" id="KW-0597">Phosphoprotein</keyword>
<dbReference type="AlphaFoldDB" id="A0A9P4I196"/>
<dbReference type="InterPro" id="IPR038765">
    <property type="entry name" value="Papain-like_cys_pep_sf"/>
</dbReference>
<feature type="compositionally biased region" description="Low complexity" evidence="6">
    <location>
        <begin position="874"/>
        <end position="888"/>
    </location>
</feature>
<dbReference type="Pfam" id="PF02902">
    <property type="entry name" value="Peptidase_C48"/>
    <property type="match status" value="1"/>
</dbReference>
<comment type="similarity">
    <text evidence="1">Belongs to the peptidase C48 family.</text>
</comment>
<reference evidence="8" key="1">
    <citation type="journal article" date="2020" name="Stud. Mycol.">
        <title>101 Dothideomycetes genomes: a test case for predicting lifestyles and emergence of pathogens.</title>
        <authorList>
            <person name="Haridas S."/>
            <person name="Albert R."/>
            <person name="Binder M."/>
            <person name="Bloem J."/>
            <person name="Labutti K."/>
            <person name="Salamov A."/>
            <person name="Andreopoulos B."/>
            <person name="Baker S."/>
            <person name="Barry K."/>
            <person name="Bills G."/>
            <person name="Bluhm B."/>
            <person name="Cannon C."/>
            <person name="Castanera R."/>
            <person name="Culley D."/>
            <person name="Daum C."/>
            <person name="Ezra D."/>
            <person name="Gonzalez J."/>
            <person name="Henrissat B."/>
            <person name="Kuo A."/>
            <person name="Liang C."/>
            <person name="Lipzen A."/>
            <person name="Lutzoni F."/>
            <person name="Magnuson J."/>
            <person name="Mondo S."/>
            <person name="Nolan M."/>
            <person name="Ohm R."/>
            <person name="Pangilinan J."/>
            <person name="Park H.-J."/>
            <person name="Ramirez L."/>
            <person name="Alfaro M."/>
            <person name="Sun H."/>
            <person name="Tritt A."/>
            <person name="Yoshinaga Y."/>
            <person name="Zwiers L.-H."/>
            <person name="Turgeon B."/>
            <person name="Goodwin S."/>
            <person name="Spatafora J."/>
            <person name="Crous P."/>
            <person name="Grigoriev I."/>
        </authorList>
    </citation>
    <scope>NUCLEOTIDE SEQUENCE</scope>
    <source>
        <strain evidence="8">CBS 121410</strain>
    </source>
</reference>
<protein>
    <submittedName>
        <fullName evidence="8">Cysteine proteinase</fullName>
    </submittedName>
</protein>
<dbReference type="OrthoDB" id="442460at2759"/>
<feature type="region of interest" description="Disordered" evidence="6">
    <location>
        <begin position="276"/>
        <end position="318"/>
    </location>
</feature>
<gene>
    <name evidence="8" type="ORF">K490DRAFT_53673</name>
</gene>
<name>A0A9P4I196_9PEZI</name>
<feature type="compositionally biased region" description="Gly residues" evidence="6">
    <location>
        <begin position="1047"/>
        <end position="1060"/>
    </location>
</feature>
<evidence type="ECO:0000256" key="6">
    <source>
        <dbReference type="SAM" id="MobiDB-lite"/>
    </source>
</evidence>
<accession>A0A9P4I196</accession>
<dbReference type="GO" id="GO:0070139">
    <property type="term" value="F:SUMO-specific endopeptidase activity"/>
    <property type="evidence" value="ECO:0007669"/>
    <property type="project" value="TreeGrafter"/>
</dbReference>
<feature type="compositionally biased region" description="Basic and acidic residues" evidence="6">
    <location>
        <begin position="1127"/>
        <end position="1142"/>
    </location>
</feature>
<evidence type="ECO:0000256" key="5">
    <source>
        <dbReference type="ARBA" id="ARBA00022801"/>
    </source>
</evidence>
<feature type="compositionally biased region" description="Polar residues" evidence="6">
    <location>
        <begin position="619"/>
        <end position="633"/>
    </location>
</feature>
<feature type="compositionally biased region" description="Basic and acidic residues" evidence="6">
    <location>
        <begin position="241"/>
        <end position="253"/>
    </location>
</feature>